<gene>
    <name evidence="2" type="ORF">MTR64_12035</name>
</gene>
<comment type="caution">
    <text evidence="2">The sequence shown here is derived from an EMBL/GenBank/DDBJ whole genome shotgun (WGS) entry which is preliminary data.</text>
</comment>
<dbReference type="Pfam" id="PF09948">
    <property type="entry name" value="PpoB2"/>
    <property type="match status" value="1"/>
</dbReference>
<protein>
    <submittedName>
        <fullName evidence="2">DUF2182 domain-containing protein</fullName>
    </submittedName>
</protein>
<dbReference type="Proteomes" id="UP001162880">
    <property type="component" value="Unassembled WGS sequence"/>
</dbReference>
<dbReference type="RefSeq" id="WP_243994145.1">
    <property type="nucleotide sequence ID" value="NZ_JALHLE010000018.1"/>
</dbReference>
<dbReference type="EMBL" id="JALHLE010000018">
    <property type="protein sequence ID" value="MCJ2179301.1"/>
    <property type="molecule type" value="Genomic_DNA"/>
</dbReference>
<keyword evidence="1" id="KW-0472">Membrane</keyword>
<keyword evidence="3" id="KW-1185">Reference proteome</keyword>
<feature type="transmembrane region" description="Helical" evidence="1">
    <location>
        <begin position="59"/>
        <end position="81"/>
    </location>
</feature>
<feature type="transmembrane region" description="Helical" evidence="1">
    <location>
        <begin position="112"/>
        <end position="131"/>
    </location>
</feature>
<proteinExistence type="predicted"/>
<feature type="transmembrane region" description="Helical" evidence="1">
    <location>
        <begin position="200"/>
        <end position="233"/>
    </location>
</feature>
<evidence type="ECO:0000313" key="2">
    <source>
        <dbReference type="EMBL" id="MCJ2179301.1"/>
    </source>
</evidence>
<evidence type="ECO:0000313" key="3">
    <source>
        <dbReference type="Proteomes" id="UP001162880"/>
    </source>
</evidence>
<feature type="transmembrane region" description="Helical" evidence="1">
    <location>
        <begin position="239"/>
        <end position="260"/>
    </location>
</feature>
<reference evidence="2" key="1">
    <citation type="submission" date="2022-03" db="EMBL/GenBank/DDBJ databases">
        <title>Identification of a novel bacterium isolated from mangrove sediments.</title>
        <authorList>
            <person name="Pan X."/>
        </authorList>
    </citation>
    <scope>NUCLEOTIDE SEQUENCE</scope>
    <source>
        <strain evidence="2">B2580</strain>
    </source>
</reference>
<keyword evidence="1" id="KW-1133">Transmembrane helix</keyword>
<organism evidence="2 3">
    <name type="scientific">Novosphingobium album</name>
    <name type="common">ex Hu et al. 2023</name>
    <dbReference type="NCBI Taxonomy" id="2930093"/>
    <lineage>
        <taxon>Bacteria</taxon>
        <taxon>Pseudomonadati</taxon>
        <taxon>Pseudomonadota</taxon>
        <taxon>Alphaproteobacteria</taxon>
        <taxon>Sphingomonadales</taxon>
        <taxon>Sphingomonadaceae</taxon>
        <taxon>Novosphingobium</taxon>
    </lineage>
</organism>
<name>A0ABT0B2L9_9SPHN</name>
<evidence type="ECO:0000256" key="1">
    <source>
        <dbReference type="SAM" id="Phobius"/>
    </source>
</evidence>
<keyword evidence="1" id="KW-0812">Transmembrane</keyword>
<accession>A0ABT0B2L9</accession>
<sequence length="261" mass="27696">MLAVLTLLAWAWLSLGAGMGMAPGLSLPALLPHHAGQPAVMPAMEMGGMPIPSHDLAPWWTASRLLLTFSMWWVMMVAMMLPSAAPMILLYARTAVAGGVTVSPATGSFLSGYLLVWGLFSFAVAALQMLLEHAGLLAGMDMVSVSRPFSAAVLAAAGLYQLSPVKEVCLRHCRNPAQFLALHYRAGRRGALQMGLRHGAFCAGCCWLLMALLFVGGVMNLVWIAFLTLLVAAEKMLPVGRWIAVAGGILCLVGSGYLFLA</sequence>
<dbReference type="InterPro" id="IPR018688">
    <property type="entry name" value="PpoB2-like"/>
</dbReference>